<comment type="caution">
    <text evidence="9">The sequence shown here is derived from an EMBL/GenBank/DDBJ whole genome shotgun (WGS) entry which is preliminary data.</text>
</comment>
<dbReference type="PROSITE" id="PS50043">
    <property type="entry name" value="HTH_LUXR_2"/>
    <property type="match status" value="1"/>
</dbReference>
<evidence type="ECO:0000256" key="4">
    <source>
        <dbReference type="ARBA" id="ARBA00023125"/>
    </source>
</evidence>
<dbReference type="GO" id="GO:0000160">
    <property type="term" value="P:phosphorelay signal transduction system"/>
    <property type="evidence" value="ECO:0007669"/>
    <property type="project" value="InterPro"/>
</dbReference>
<evidence type="ECO:0000256" key="1">
    <source>
        <dbReference type="ARBA" id="ARBA00004496"/>
    </source>
</evidence>
<feature type="domain" description="HTH luxR-type" evidence="7">
    <location>
        <begin position="147"/>
        <end position="212"/>
    </location>
</feature>
<dbReference type="Gene3D" id="3.40.50.2300">
    <property type="match status" value="1"/>
</dbReference>
<accession>A0A942THU5</accession>
<evidence type="ECO:0000256" key="6">
    <source>
        <dbReference type="PROSITE-ProRule" id="PRU00169"/>
    </source>
</evidence>
<proteinExistence type="predicted"/>
<dbReference type="AlphaFoldDB" id="A0A942THU5"/>
<dbReference type="Proteomes" id="UP000681414">
    <property type="component" value="Unassembled WGS sequence"/>
</dbReference>
<evidence type="ECO:0000256" key="5">
    <source>
        <dbReference type="ARBA" id="ARBA00023163"/>
    </source>
</evidence>
<evidence type="ECO:0000313" key="9">
    <source>
        <dbReference type="EMBL" id="MBS4197920.1"/>
    </source>
</evidence>
<dbReference type="PANTHER" id="PTHR43214:SF24">
    <property type="entry name" value="TRANSCRIPTIONAL REGULATORY PROTEIN NARL-RELATED"/>
    <property type="match status" value="1"/>
</dbReference>
<feature type="modified residue" description="4-aspartylphosphate" evidence="6">
    <location>
        <position position="56"/>
    </location>
</feature>
<dbReference type="InterPro" id="IPR058245">
    <property type="entry name" value="NreC/VraR/RcsB-like_REC"/>
</dbReference>
<protein>
    <submittedName>
        <fullName evidence="9">Response regulator transcription factor</fullName>
    </submittedName>
</protein>
<dbReference type="PROSITE" id="PS50110">
    <property type="entry name" value="RESPONSE_REGULATORY"/>
    <property type="match status" value="1"/>
</dbReference>
<dbReference type="Pfam" id="PF00196">
    <property type="entry name" value="GerE"/>
    <property type="match status" value="1"/>
</dbReference>
<organism evidence="9 10">
    <name type="scientific">Lederbergia citri</name>
    <dbReference type="NCBI Taxonomy" id="2833580"/>
    <lineage>
        <taxon>Bacteria</taxon>
        <taxon>Bacillati</taxon>
        <taxon>Bacillota</taxon>
        <taxon>Bacilli</taxon>
        <taxon>Bacillales</taxon>
        <taxon>Bacillaceae</taxon>
        <taxon>Lederbergia</taxon>
    </lineage>
</organism>
<dbReference type="PRINTS" id="PR00038">
    <property type="entry name" value="HTHLUXR"/>
</dbReference>
<feature type="domain" description="Response regulatory" evidence="8">
    <location>
        <begin position="5"/>
        <end position="121"/>
    </location>
</feature>
<name>A0A942THU5_9BACI</name>
<keyword evidence="4" id="KW-0238">DNA-binding</keyword>
<dbReference type="GO" id="GO:0005737">
    <property type="term" value="C:cytoplasm"/>
    <property type="evidence" value="ECO:0007669"/>
    <property type="project" value="UniProtKB-SubCell"/>
</dbReference>
<evidence type="ECO:0000256" key="3">
    <source>
        <dbReference type="ARBA" id="ARBA00023015"/>
    </source>
</evidence>
<keyword evidence="5" id="KW-0804">Transcription</keyword>
<reference evidence="9 10" key="1">
    <citation type="submission" date="2021-05" db="EMBL/GenBank/DDBJ databases">
        <title>Novel Bacillus species.</title>
        <authorList>
            <person name="Liu G."/>
        </authorList>
    </citation>
    <scope>NUCLEOTIDE SEQUENCE [LARGE SCALE GENOMIC DNA]</scope>
    <source>
        <strain evidence="10">FJAT-49780</strain>
    </source>
</reference>
<dbReference type="GO" id="GO:0003677">
    <property type="term" value="F:DNA binding"/>
    <property type="evidence" value="ECO:0007669"/>
    <property type="project" value="UniProtKB-KW"/>
</dbReference>
<keyword evidence="2 6" id="KW-0597">Phosphoprotein</keyword>
<dbReference type="SUPFAM" id="SSF46894">
    <property type="entry name" value="C-terminal effector domain of the bipartite response regulators"/>
    <property type="match status" value="1"/>
</dbReference>
<dbReference type="EMBL" id="JAGYPG010000006">
    <property type="protein sequence ID" value="MBS4197920.1"/>
    <property type="molecule type" value="Genomic_DNA"/>
</dbReference>
<dbReference type="RefSeq" id="WP_213127151.1">
    <property type="nucleotide sequence ID" value="NZ_JAGYPG010000006.1"/>
</dbReference>
<dbReference type="SMART" id="SM00448">
    <property type="entry name" value="REC"/>
    <property type="match status" value="1"/>
</dbReference>
<evidence type="ECO:0000256" key="2">
    <source>
        <dbReference type="ARBA" id="ARBA00022553"/>
    </source>
</evidence>
<dbReference type="InterPro" id="IPR001789">
    <property type="entry name" value="Sig_transdc_resp-reg_receiver"/>
</dbReference>
<sequence>MEKITVLVADDHQQFREGIKMMLRRESDIEVIGEALTGVEAIRMAANLQPDLVLMDLQMPDLNGIDSTREIVATSPHIRVLMLTMYDDSDSVFAAIRAGARGYLLKGADKAEMLRAIRAVHNGEAIFGPAIAVRLAQYFSLTAASPIAVAFPELSEREREIVAMISRGFTNQEIANRLMINLKTVRNHVSNIFNKLQISDRAQAVVLAQKRLSSEDN</sequence>
<comment type="subcellular location">
    <subcellularLocation>
        <location evidence="1">Cytoplasm</location>
    </subcellularLocation>
</comment>
<dbReference type="Pfam" id="PF00072">
    <property type="entry name" value="Response_reg"/>
    <property type="match status" value="1"/>
</dbReference>
<gene>
    <name evidence="9" type="ORF">KHA97_23050</name>
</gene>
<keyword evidence="10" id="KW-1185">Reference proteome</keyword>
<dbReference type="PROSITE" id="PS00622">
    <property type="entry name" value="HTH_LUXR_1"/>
    <property type="match status" value="1"/>
</dbReference>
<dbReference type="SUPFAM" id="SSF52172">
    <property type="entry name" value="CheY-like"/>
    <property type="match status" value="1"/>
</dbReference>
<dbReference type="PANTHER" id="PTHR43214">
    <property type="entry name" value="TWO-COMPONENT RESPONSE REGULATOR"/>
    <property type="match status" value="1"/>
</dbReference>
<dbReference type="InterPro" id="IPR016032">
    <property type="entry name" value="Sig_transdc_resp-reg_C-effctor"/>
</dbReference>
<dbReference type="SMART" id="SM00421">
    <property type="entry name" value="HTH_LUXR"/>
    <property type="match status" value="1"/>
</dbReference>
<evidence type="ECO:0000259" key="8">
    <source>
        <dbReference type="PROSITE" id="PS50110"/>
    </source>
</evidence>
<dbReference type="CDD" id="cd06170">
    <property type="entry name" value="LuxR_C_like"/>
    <property type="match status" value="1"/>
</dbReference>
<dbReference type="GO" id="GO:0006355">
    <property type="term" value="P:regulation of DNA-templated transcription"/>
    <property type="evidence" value="ECO:0007669"/>
    <property type="project" value="InterPro"/>
</dbReference>
<evidence type="ECO:0000313" key="10">
    <source>
        <dbReference type="Proteomes" id="UP000681414"/>
    </source>
</evidence>
<dbReference type="InterPro" id="IPR011006">
    <property type="entry name" value="CheY-like_superfamily"/>
</dbReference>
<keyword evidence="3" id="KW-0805">Transcription regulation</keyword>
<evidence type="ECO:0000259" key="7">
    <source>
        <dbReference type="PROSITE" id="PS50043"/>
    </source>
</evidence>
<dbReference type="InterPro" id="IPR000792">
    <property type="entry name" value="Tscrpt_reg_LuxR_C"/>
</dbReference>
<dbReference type="InterPro" id="IPR039420">
    <property type="entry name" value="WalR-like"/>
</dbReference>
<dbReference type="CDD" id="cd17535">
    <property type="entry name" value="REC_NarL-like"/>
    <property type="match status" value="1"/>
</dbReference>